<evidence type="ECO:0000256" key="1">
    <source>
        <dbReference type="SAM" id="MobiDB-lite"/>
    </source>
</evidence>
<reference evidence="2" key="1">
    <citation type="submission" date="2020-10" db="EMBL/GenBank/DDBJ databases">
        <title>Taxonomic study of unclassified bacteria belonging to the class Ktedonobacteria.</title>
        <authorList>
            <person name="Yabe S."/>
            <person name="Wang C.M."/>
            <person name="Zheng Y."/>
            <person name="Sakai Y."/>
            <person name="Cavaletti L."/>
            <person name="Monciardini P."/>
            <person name="Donadio S."/>
        </authorList>
    </citation>
    <scope>NUCLEOTIDE SEQUENCE</scope>
    <source>
        <strain evidence="2">SOSP1-1</strain>
    </source>
</reference>
<dbReference type="Proteomes" id="UP000612362">
    <property type="component" value="Unassembled WGS sequence"/>
</dbReference>
<evidence type="ECO:0000313" key="3">
    <source>
        <dbReference type="Proteomes" id="UP000612362"/>
    </source>
</evidence>
<organism evidence="2 3">
    <name type="scientific">Ktedonospora formicarum</name>
    <dbReference type="NCBI Taxonomy" id="2778364"/>
    <lineage>
        <taxon>Bacteria</taxon>
        <taxon>Bacillati</taxon>
        <taxon>Chloroflexota</taxon>
        <taxon>Ktedonobacteria</taxon>
        <taxon>Ktedonobacterales</taxon>
        <taxon>Ktedonobacteraceae</taxon>
        <taxon>Ktedonospora</taxon>
    </lineage>
</organism>
<dbReference type="AlphaFoldDB" id="A0A8J3IDP6"/>
<proteinExistence type="predicted"/>
<keyword evidence="3" id="KW-1185">Reference proteome</keyword>
<protein>
    <submittedName>
        <fullName evidence="2">Uncharacterized protein</fullName>
    </submittedName>
</protein>
<dbReference type="EMBL" id="BNJF01000009">
    <property type="protein sequence ID" value="GHO50857.1"/>
    <property type="molecule type" value="Genomic_DNA"/>
</dbReference>
<comment type="caution">
    <text evidence="2">The sequence shown here is derived from an EMBL/GenBank/DDBJ whole genome shotgun (WGS) entry which is preliminary data.</text>
</comment>
<dbReference type="RefSeq" id="WP_220199812.1">
    <property type="nucleotide sequence ID" value="NZ_BNJF01000009.1"/>
</dbReference>
<name>A0A8J3IDP6_9CHLR</name>
<sequence>MPKVVVSIFDDGSVRPDFFGFEGNACLKVDQQLHARLAQFGIVLDEVQITPKPELLLVEGEKQAQRQRQLQEPNVQGGMK</sequence>
<gene>
    <name evidence="2" type="ORF">KSX_90200</name>
</gene>
<accession>A0A8J3IDP6</accession>
<feature type="region of interest" description="Disordered" evidence="1">
    <location>
        <begin position="60"/>
        <end position="80"/>
    </location>
</feature>
<evidence type="ECO:0000313" key="2">
    <source>
        <dbReference type="EMBL" id="GHO50857.1"/>
    </source>
</evidence>